<evidence type="ECO:0000256" key="5">
    <source>
        <dbReference type="ARBA" id="ARBA00022679"/>
    </source>
</evidence>
<protein>
    <recommendedName>
        <fullName evidence="14">E3 ubiquitin protein ligase</fullName>
        <ecNumber evidence="14">2.3.2.27</ecNumber>
    </recommendedName>
</protein>
<dbReference type="FunCoup" id="T1FU40">
    <property type="interactions" value="1982"/>
</dbReference>
<dbReference type="AlphaFoldDB" id="T1FU40"/>
<keyword evidence="5 14" id="KW-0808">Transferase</keyword>
<evidence type="ECO:0000256" key="8">
    <source>
        <dbReference type="ARBA" id="ARBA00022786"/>
    </source>
</evidence>
<dbReference type="OMA" id="THIEIMT"/>
<dbReference type="PANTHER" id="PTHR23163:SF0">
    <property type="entry name" value="E3 UBIQUITIN-PROTEIN LIGASE BRE1"/>
    <property type="match status" value="1"/>
</dbReference>
<feature type="region of interest" description="Disordered" evidence="16">
    <location>
        <begin position="184"/>
        <end position="289"/>
    </location>
</feature>
<dbReference type="EMBL" id="KB096900">
    <property type="protein sequence ID" value="ESO00725.1"/>
    <property type="molecule type" value="Genomic_DNA"/>
</dbReference>
<dbReference type="PANTHER" id="PTHR23163">
    <property type="entry name" value="RING FINGER PROTEIN-RELATED"/>
    <property type="match status" value="1"/>
</dbReference>
<dbReference type="GeneID" id="20212336"/>
<feature type="region of interest" description="Disordered" evidence="16">
    <location>
        <begin position="591"/>
        <end position="621"/>
    </location>
</feature>
<keyword evidence="11 14" id="KW-0175">Coiled coil</keyword>
<dbReference type="InterPro" id="IPR058643">
    <property type="entry name" value="BRE1-like_CC"/>
</dbReference>
<organism evidence="19 20">
    <name type="scientific">Helobdella robusta</name>
    <name type="common">Californian leech</name>
    <dbReference type="NCBI Taxonomy" id="6412"/>
    <lineage>
        <taxon>Eukaryota</taxon>
        <taxon>Metazoa</taxon>
        <taxon>Spiralia</taxon>
        <taxon>Lophotrochozoa</taxon>
        <taxon>Annelida</taxon>
        <taxon>Clitellata</taxon>
        <taxon>Hirudinea</taxon>
        <taxon>Rhynchobdellida</taxon>
        <taxon>Glossiphoniidae</taxon>
        <taxon>Helobdella</taxon>
    </lineage>
</organism>
<evidence type="ECO:0000256" key="2">
    <source>
        <dbReference type="ARBA" id="ARBA00004123"/>
    </source>
</evidence>
<dbReference type="InterPro" id="IPR013083">
    <property type="entry name" value="Znf_RING/FYVE/PHD"/>
</dbReference>
<feature type="compositionally biased region" description="Low complexity" evidence="16">
    <location>
        <begin position="591"/>
        <end position="613"/>
    </location>
</feature>
<feature type="compositionally biased region" description="Basic and acidic residues" evidence="16">
    <location>
        <begin position="218"/>
        <end position="239"/>
    </location>
</feature>
<dbReference type="InterPro" id="IPR013956">
    <property type="entry name" value="E3_ubiquit_lig_Bre1"/>
</dbReference>
<dbReference type="GO" id="GO:0005634">
    <property type="term" value="C:nucleus"/>
    <property type="evidence" value="ECO:0000318"/>
    <property type="project" value="GO_Central"/>
</dbReference>
<keyword evidence="9 14" id="KW-0862">Zinc</keyword>
<keyword evidence="6 14" id="KW-0479">Metal-binding</keyword>
<keyword evidence="8 14" id="KW-0833">Ubl conjugation pathway</keyword>
<dbReference type="GO" id="GO:0033503">
    <property type="term" value="C:HULC complex"/>
    <property type="evidence" value="ECO:0000318"/>
    <property type="project" value="GO_Central"/>
</dbReference>
<proteinExistence type="inferred from homology"/>
<comment type="subcellular location">
    <subcellularLocation>
        <location evidence="2 14">Nucleus</location>
    </subcellularLocation>
</comment>
<evidence type="ECO:0000256" key="15">
    <source>
        <dbReference type="SAM" id="Coils"/>
    </source>
</evidence>
<feature type="coiled-coil region" evidence="15">
    <location>
        <begin position="394"/>
        <end position="438"/>
    </location>
</feature>
<evidence type="ECO:0000256" key="6">
    <source>
        <dbReference type="ARBA" id="ARBA00022723"/>
    </source>
</evidence>
<reference evidence="19" key="3">
    <citation type="submission" date="2015-06" db="UniProtKB">
        <authorList>
            <consortium name="EnsemblMetazoa"/>
        </authorList>
    </citation>
    <scope>IDENTIFICATION</scope>
</reference>
<dbReference type="Pfam" id="PF26052">
    <property type="entry name" value="BRE1B"/>
    <property type="match status" value="1"/>
</dbReference>
<dbReference type="GO" id="GO:0008270">
    <property type="term" value="F:zinc ion binding"/>
    <property type="evidence" value="ECO:0007669"/>
    <property type="project" value="UniProtKB-KW"/>
</dbReference>
<evidence type="ECO:0000256" key="12">
    <source>
        <dbReference type="ARBA" id="ARBA00023242"/>
    </source>
</evidence>
<dbReference type="SMART" id="SM00184">
    <property type="entry name" value="RING"/>
    <property type="match status" value="1"/>
</dbReference>
<evidence type="ECO:0000256" key="16">
    <source>
        <dbReference type="SAM" id="MobiDB-lite"/>
    </source>
</evidence>
<feature type="coiled-coil region" evidence="15">
    <location>
        <begin position="298"/>
        <end position="360"/>
    </location>
</feature>
<keyword evidence="7 13" id="KW-0863">Zinc-finger</keyword>
<dbReference type="PROSITE" id="PS00518">
    <property type="entry name" value="ZF_RING_1"/>
    <property type="match status" value="1"/>
</dbReference>
<feature type="coiled-coil region" evidence="15">
    <location>
        <begin position="622"/>
        <end position="822"/>
    </location>
</feature>
<evidence type="ECO:0000256" key="14">
    <source>
        <dbReference type="RuleBase" id="RU365038"/>
    </source>
</evidence>
<feature type="region of interest" description="Disordered" evidence="16">
    <location>
        <begin position="1"/>
        <end position="28"/>
    </location>
</feature>
<dbReference type="CDD" id="cd16705">
    <property type="entry name" value="RING-HC_dBre1-like"/>
    <property type="match status" value="1"/>
</dbReference>
<dbReference type="InParanoid" id="T1FU40"/>
<keyword evidence="20" id="KW-1185">Reference proteome</keyword>
<name>T1FU40_HELRO</name>
<dbReference type="Pfam" id="PF00097">
    <property type="entry name" value="zf-C3HC4"/>
    <property type="match status" value="1"/>
</dbReference>
<evidence type="ECO:0000256" key="13">
    <source>
        <dbReference type="PROSITE-ProRule" id="PRU00175"/>
    </source>
</evidence>
<dbReference type="PROSITE" id="PS50089">
    <property type="entry name" value="ZF_RING_2"/>
    <property type="match status" value="1"/>
</dbReference>
<evidence type="ECO:0000313" key="19">
    <source>
        <dbReference type="EnsemblMetazoa" id="HelroP192589"/>
    </source>
</evidence>
<dbReference type="CTD" id="20212336"/>
<comment type="pathway">
    <text evidence="3 14">Protein modification; protein ubiquitination.</text>
</comment>
<feature type="coiled-coil region" evidence="15">
    <location>
        <begin position="858"/>
        <end position="913"/>
    </location>
</feature>
<feature type="coiled-coil region" evidence="15">
    <location>
        <begin position="50"/>
        <end position="80"/>
    </location>
</feature>
<dbReference type="GO" id="GO:0016567">
    <property type="term" value="P:protein ubiquitination"/>
    <property type="evidence" value="ECO:0007669"/>
    <property type="project" value="UniProtKB-UniRule"/>
</dbReference>
<dbReference type="RefSeq" id="XP_009021362.1">
    <property type="nucleotide sequence ID" value="XM_009023114.1"/>
</dbReference>
<dbReference type="GO" id="GO:0006325">
    <property type="term" value="P:chromatin organization"/>
    <property type="evidence" value="ECO:0007669"/>
    <property type="project" value="UniProtKB-KW"/>
</dbReference>
<feature type="compositionally biased region" description="Polar residues" evidence="16">
    <location>
        <begin position="240"/>
        <end position="254"/>
    </location>
</feature>
<evidence type="ECO:0000256" key="11">
    <source>
        <dbReference type="ARBA" id="ARBA00023054"/>
    </source>
</evidence>
<evidence type="ECO:0000313" key="18">
    <source>
        <dbReference type="EMBL" id="ESO00725.1"/>
    </source>
</evidence>
<feature type="compositionally biased region" description="Polar residues" evidence="16">
    <location>
        <begin position="1"/>
        <end position="17"/>
    </location>
</feature>
<evidence type="ECO:0000256" key="10">
    <source>
        <dbReference type="ARBA" id="ARBA00022853"/>
    </source>
</evidence>
<dbReference type="FunFam" id="3.30.40.10:FF:000040">
    <property type="entry name" value="E3 ubiquitin protein ligase"/>
    <property type="match status" value="1"/>
</dbReference>
<dbReference type="Proteomes" id="UP000015101">
    <property type="component" value="Unassembled WGS sequence"/>
</dbReference>
<evidence type="ECO:0000256" key="1">
    <source>
        <dbReference type="ARBA" id="ARBA00000900"/>
    </source>
</evidence>
<dbReference type="InterPro" id="IPR001841">
    <property type="entry name" value="Znf_RING"/>
</dbReference>
<reference evidence="18 20" key="2">
    <citation type="journal article" date="2013" name="Nature">
        <title>Insights into bilaterian evolution from three spiralian genomes.</title>
        <authorList>
            <person name="Simakov O."/>
            <person name="Marletaz F."/>
            <person name="Cho S.J."/>
            <person name="Edsinger-Gonzales E."/>
            <person name="Havlak P."/>
            <person name="Hellsten U."/>
            <person name="Kuo D.H."/>
            <person name="Larsson T."/>
            <person name="Lv J."/>
            <person name="Arendt D."/>
            <person name="Savage R."/>
            <person name="Osoegawa K."/>
            <person name="de Jong P."/>
            <person name="Grimwood J."/>
            <person name="Chapman J.A."/>
            <person name="Shapiro H."/>
            <person name="Aerts A."/>
            <person name="Otillar R.P."/>
            <person name="Terry A.Y."/>
            <person name="Boore J.L."/>
            <person name="Grigoriev I.V."/>
            <person name="Lindberg D.R."/>
            <person name="Seaver E.C."/>
            <person name="Weisblat D.A."/>
            <person name="Putnam N.H."/>
            <person name="Rokhsar D.S."/>
        </authorList>
    </citation>
    <scope>NUCLEOTIDE SEQUENCE</scope>
</reference>
<dbReference type="InterPro" id="IPR018957">
    <property type="entry name" value="Znf_C3HC4_RING-type"/>
</dbReference>
<dbReference type="EnsemblMetazoa" id="HelroT192589">
    <property type="protein sequence ID" value="HelroP192589"/>
    <property type="gene ID" value="HelroG192589"/>
</dbReference>
<gene>
    <name evidence="19" type="primary">20212336</name>
    <name evidence="18" type="ORF">HELRODRAFT_192589</name>
</gene>
<dbReference type="OrthoDB" id="10266039at2759"/>
<accession>T1FU40</accession>
<evidence type="ECO:0000256" key="4">
    <source>
        <dbReference type="ARBA" id="ARBA00005555"/>
    </source>
</evidence>
<dbReference type="EMBL" id="AMQM01005402">
    <property type="status" value="NOT_ANNOTATED_CDS"/>
    <property type="molecule type" value="Genomic_DNA"/>
</dbReference>
<evidence type="ECO:0000256" key="9">
    <source>
        <dbReference type="ARBA" id="ARBA00022833"/>
    </source>
</evidence>
<dbReference type="InterPro" id="IPR017907">
    <property type="entry name" value="Znf_RING_CS"/>
</dbReference>
<sequence>MSSKRAGEQSSASNSGSPPAKKAMTQLKPIEIGPVRSLEDMDIKVLQFQNKKLVERIDQRRKHEEELKRRIEQLEQRQATDDAVLCIVNRYWNQLDEDVRVLLQRFDAEGVDEDEKENESSAVTSFLTLLSQWDRQEIEDKLSQRVEFSERAIGKLLQAYDRLLQRKEKIWQIVKNKNDSVLSKDELDEPTSATSSSGSTISTLKNTDADPDSISDNKSADKSNKDTAMKIESDIKNEADSTLTKSDNPTATTDADNKNSESDSSSKEEKEKKSLRTSTSDSGKFEGPALSETVMAEMDRLMEENKRLHNIVTQMHQKHHEIILKNSELQDKNAAAETESAELKNHLEEAEYHLESSNNRVTKLDKYLNEVLSKLKTYQEGEIKVQGGGEGVSKNKFNEMMAELEEQKELAMTRLGELEKLQEEHEESVKENEKLKIDLATLPESVITETTEYKCLQSQFSVLYNESVQMRAQLEECRNLFSASKNAHLRQIEQMELEELAMQKKLRKEMIEMEDLHAQVCREHDNLRMEFEQTLAANEQTGPINREMRNLISSLKTHNEQLKGEVQRYKRKLKEAYDDVEKLKQEVAAAAAASQPSSSAAASSSSTAEGTSANELGASDVINKEQEELERHRLEAEIIKDLKCDIKKLQEKEKEIKIHLDSLKSMSKEGRDKAQLMASEKKAKMEFEESRNHMRRLQQELDRKERRKHGDDDVMKRLRKLEEHNTELQRCLSAQKQEEEAMLNEMEVTGQAFEDMQEQNVRLMQQLREKDDANFKLMSERIKSNQIQKLLRDEKDVLAEQVETLQHQVEAQNLVVRKLEEKERLLMATVSSMDKDLTLRQQAAELHKRKAVESVQTATDLKLHLDKYHSQLKEAQQAVADKTTALQQQSFKYRRMQEELAVLRKKLDRVKKIEMASSADEVLMEEIREYKEQLTCPSCKVKKKDAVLTKCFHVFCLECLKTRYETRQRKCPKCNATFGANDYHRIYLE</sequence>
<evidence type="ECO:0000256" key="3">
    <source>
        <dbReference type="ARBA" id="ARBA00004906"/>
    </source>
</evidence>
<keyword evidence="10 14" id="KW-0156">Chromatin regulator</keyword>
<comment type="catalytic activity">
    <reaction evidence="1 14">
        <text>S-ubiquitinyl-[E2 ubiquitin-conjugating enzyme]-L-cysteine + [acceptor protein]-L-lysine = [E2 ubiquitin-conjugating enzyme]-L-cysteine + N(6)-ubiquitinyl-[acceptor protein]-L-lysine.</text>
        <dbReference type="EC" id="2.3.2.27"/>
    </reaction>
</comment>
<dbReference type="EC" id="2.3.2.27" evidence="14"/>
<feature type="domain" description="RING-type" evidence="17">
    <location>
        <begin position="936"/>
        <end position="975"/>
    </location>
</feature>
<dbReference type="GO" id="GO:0061630">
    <property type="term" value="F:ubiquitin protein ligase activity"/>
    <property type="evidence" value="ECO:0000318"/>
    <property type="project" value="GO_Central"/>
</dbReference>
<dbReference type="SUPFAM" id="SSF57850">
    <property type="entry name" value="RING/U-box"/>
    <property type="match status" value="1"/>
</dbReference>
<dbReference type="UniPathway" id="UPA00143"/>
<dbReference type="eggNOG" id="KOG0978">
    <property type="taxonomic scope" value="Eukaryota"/>
</dbReference>
<dbReference type="STRING" id="6412.T1FU40"/>
<dbReference type="Gene3D" id="3.30.40.10">
    <property type="entry name" value="Zinc/RING finger domain, C3HC4 (zinc finger)"/>
    <property type="match status" value="1"/>
</dbReference>
<evidence type="ECO:0000313" key="20">
    <source>
        <dbReference type="Proteomes" id="UP000015101"/>
    </source>
</evidence>
<dbReference type="KEGG" id="hro:HELRODRAFT_192589"/>
<reference evidence="20" key="1">
    <citation type="submission" date="2012-12" db="EMBL/GenBank/DDBJ databases">
        <authorList>
            <person name="Hellsten U."/>
            <person name="Grimwood J."/>
            <person name="Chapman J.A."/>
            <person name="Shapiro H."/>
            <person name="Aerts A."/>
            <person name="Otillar R.P."/>
            <person name="Terry A.Y."/>
            <person name="Boore J.L."/>
            <person name="Simakov O."/>
            <person name="Marletaz F."/>
            <person name="Cho S.-J."/>
            <person name="Edsinger-Gonzales E."/>
            <person name="Havlak P."/>
            <person name="Kuo D.-H."/>
            <person name="Larsson T."/>
            <person name="Lv J."/>
            <person name="Arendt D."/>
            <person name="Savage R."/>
            <person name="Osoegawa K."/>
            <person name="de Jong P."/>
            <person name="Lindberg D.R."/>
            <person name="Seaver E.C."/>
            <person name="Weisblat D.A."/>
            <person name="Putnam N.H."/>
            <person name="Grigoriev I.V."/>
            <person name="Rokhsar D.S."/>
        </authorList>
    </citation>
    <scope>NUCLEOTIDE SEQUENCE</scope>
</reference>
<feature type="compositionally biased region" description="Basic and acidic residues" evidence="16">
    <location>
        <begin position="255"/>
        <end position="274"/>
    </location>
</feature>
<feature type="compositionally biased region" description="Low complexity" evidence="16">
    <location>
        <begin position="191"/>
        <end position="203"/>
    </location>
</feature>
<dbReference type="InterPro" id="IPR058642">
    <property type="entry name" value="BRE1A/B-like_dom"/>
</dbReference>
<evidence type="ECO:0000259" key="17">
    <source>
        <dbReference type="PROSITE" id="PS50089"/>
    </source>
</evidence>
<comment type="similarity">
    <text evidence="4 14">Belongs to the BRE1 family.</text>
</comment>
<evidence type="ECO:0000256" key="7">
    <source>
        <dbReference type="ARBA" id="ARBA00022771"/>
    </source>
</evidence>
<dbReference type="Pfam" id="PF26095">
    <property type="entry name" value="CC_Bre1"/>
    <property type="match status" value="1"/>
</dbReference>
<keyword evidence="12 14" id="KW-0539">Nucleus</keyword>
<dbReference type="HOGENOM" id="CLU_002640_0_0_1"/>